<evidence type="ECO:0000256" key="2">
    <source>
        <dbReference type="ARBA" id="ARBA00012104"/>
    </source>
</evidence>
<proteinExistence type="inferred from homology"/>
<dbReference type="Gene3D" id="3.40.1190.20">
    <property type="match status" value="1"/>
</dbReference>
<comment type="caution">
    <text evidence="8">The sequence shown here is derived from an EMBL/GenBank/DDBJ whole genome shotgun (WGS) entry which is preliminary data.</text>
</comment>
<dbReference type="InterPro" id="IPR004625">
    <property type="entry name" value="PyrdxlKinase"/>
</dbReference>
<dbReference type="GO" id="GO:0005829">
    <property type="term" value="C:cytosol"/>
    <property type="evidence" value="ECO:0007669"/>
    <property type="project" value="TreeGrafter"/>
</dbReference>
<dbReference type="GO" id="GO:0009443">
    <property type="term" value="P:pyridoxal 5'-phosphate salvage"/>
    <property type="evidence" value="ECO:0007669"/>
    <property type="project" value="InterPro"/>
</dbReference>
<dbReference type="AlphaFoldDB" id="A0A427Y806"/>
<dbReference type="PANTHER" id="PTHR10534">
    <property type="entry name" value="PYRIDOXAL KINASE"/>
    <property type="match status" value="1"/>
</dbReference>
<dbReference type="NCBIfam" id="TIGR00687">
    <property type="entry name" value="pyridox_kin"/>
    <property type="match status" value="1"/>
</dbReference>
<accession>A0A427Y806</accession>
<reference evidence="8 9" key="1">
    <citation type="submission" date="2018-11" db="EMBL/GenBank/DDBJ databases">
        <title>Genome sequence of Saitozyma podzolica DSM 27192.</title>
        <authorList>
            <person name="Aliyu H."/>
            <person name="Gorte O."/>
            <person name="Ochsenreither K."/>
        </authorList>
    </citation>
    <scope>NUCLEOTIDE SEQUENCE [LARGE SCALE GENOMIC DNA]</scope>
    <source>
        <strain evidence="8 9">DSM 27192</strain>
    </source>
</reference>
<keyword evidence="5 8" id="KW-0418">Kinase</keyword>
<keyword evidence="6" id="KW-0067">ATP-binding</keyword>
<feature type="domain" description="Pyridoxamine kinase/Phosphomethylpyrimidine kinase" evidence="7">
    <location>
        <begin position="39"/>
        <end position="175"/>
    </location>
</feature>
<dbReference type="Pfam" id="PF08543">
    <property type="entry name" value="Phos_pyr_kin"/>
    <property type="match status" value="1"/>
</dbReference>
<evidence type="ECO:0000259" key="7">
    <source>
        <dbReference type="Pfam" id="PF08543"/>
    </source>
</evidence>
<sequence length="385" mass="41520">MFGAEPGRVLSIQSHVVSGYVGNRAATFPLQTLGYDVDVVNTVQFSNHTGYGYTNGHKTTPEQLAAIFEGLATNGLITHSRVLTGYVPGAEALQVVGVQIEKMKKDNPDCIYVLDPVMGDVGTGLYVSPDVVPIYKDMLRLATVITPNQFEVELLSGVKIDSLATLNAALIQLHTEHSLPHIAFSSIPLPISIVSTLSLPAPPQQYDRLLPTPHPPWFNAVGVGAPDEDVLVCFASSFVDGQLDTWAFALPTIDGYFSGVGDLFSAMVLAHFHPAQTSPLPALPHAVSKALLAVQQILLRTHLYSLSHAGPSGTATPRPFHAAPESVIPTDAELDSAAPLNPKDPRRKARRMRIRELRVVQERALISQDGVGWPGQRLNWSALLT</sequence>
<evidence type="ECO:0000313" key="9">
    <source>
        <dbReference type="Proteomes" id="UP000279259"/>
    </source>
</evidence>
<dbReference type="Proteomes" id="UP000279259">
    <property type="component" value="Unassembled WGS sequence"/>
</dbReference>
<dbReference type="EC" id="2.7.1.35" evidence="2"/>
<dbReference type="CDD" id="cd01173">
    <property type="entry name" value="pyridoxal_pyridoxamine_kinase"/>
    <property type="match status" value="1"/>
</dbReference>
<protein>
    <recommendedName>
        <fullName evidence="2">pyridoxal kinase</fullName>
        <ecNumber evidence="2">2.7.1.35</ecNumber>
    </recommendedName>
</protein>
<evidence type="ECO:0000256" key="4">
    <source>
        <dbReference type="ARBA" id="ARBA00022741"/>
    </source>
</evidence>
<evidence type="ECO:0000256" key="3">
    <source>
        <dbReference type="ARBA" id="ARBA00022679"/>
    </source>
</evidence>
<keyword evidence="3" id="KW-0808">Transferase</keyword>
<name>A0A427Y806_9TREE</name>
<evidence type="ECO:0000313" key="8">
    <source>
        <dbReference type="EMBL" id="RSH87219.1"/>
    </source>
</evidence>
<dbReference type="STRING" id="1890683.A0A427Y806"/>
<dbReference type="PANTHER" id="PTHR10534:SF2">
    <property type="entry name" value="PYRIDOXAL KINASE"/>
    <property type="match status" value="1"/>
</dbReference>
<dbReference type="GO" id="GO:0008478">
    <property type="term" value="F:pyridoxal kinase activity"/>
    <property type="evidence" value="ECO:0007669"/>
    <property type="project" value="UniProtKB-EC"/>
</dbReference>
<dbReference type="InterPro" id="IPR013749">
    <property type="entry name" value="PM/HMP-P_kinase-1"/>
</dbReference>
<gene>
    <name evidence="8" type="primary">BUD16</name>
    <name evidence="8" type="ORF">EHS25_003128</name>
</gene>
<evidence type="ECO:0000256" key="6">
    <source>
        <dbReference type="ARBA" id="ARBA00022840"/>
    </source>
</evidence>
<dbReference type="SUPFAM" id="SSF53613">
    <property type="entry name" value="Ribokinase-like"/>
    <property type="match status" value="1"/>
</dbReference>
<organism evidence="8 9">
    <name type="scientific">Saitozyma podzolica</name>
    <dbReference type="NCBI Taxonomy" id="1890683"/>
    <lineage>
        <taxon>Eukaryota</taxon>
        <taxon>Fungi</taxon>
        <taxon>Dikarya</taxon>
        <taxon>Basidiomycota</taxon>
        <taxon>Agaricomycotina</taxon>
        <taxon>Tremellomycetes</taxon>
        <taxon>Tremellales</taxon>
        <taxon>Trimorphomycetaceae</taxon>
        <taxon>Saitozyma</taxon>
    </lineage>
</organism>
<dbReference type="InterPro" id="IPR029056">
    <property type="entry name" value="Ribokinase-like"/>
</dbReference>
<keyword evidence="4" id="KW-0547">Nucleotide-binding</keyword>
<evidence type="ECO:0000256" key="5">
    <source>
        <dbReference type="ARBA" id="ARBA00022777"/>
    </source>
</evidence>
<dbReference type="EMBL" id="RSCD01000017">
    <property type="protein sequence ID" value="RSH87219.1"/>
    <property type="molecule type" value="Genomic_DNA"/>
</dbReference>
<dbReference type="OrthoDB" id="2104723at2759"/>
<comment type="similarity">
    <text evidence="1">Belongs to the pyridoxine kinase family.</text>
</comment>
<dbReference type="GO" id="GO:0005524">
    <property type="term" value="F:ATP binding"/>
    <property type="evidence" value="ECO:0007669"/>
    <property type="project" value="UniProtKB-KW"/>
</dbReference>
<keyword evidence="9" id="KW-1185">Reference proteome</keyword>
<evidence type="ECO:0000256" key="1">
    <source>
        <dbReference type="ARBA" id="ARBA00008805"/>
    </source>
</evidence>